<evidence type="ECO:0000313" key="2">
    <source>
        <dbReference type="EMBL" id="PTB69055.1"/>
    </source>
</evidence>
<keyword evidence="3" id="KW-1185">Reference proteome</keyword>
<accession>A0A2T4BIC1</accession>
<dbReference type="AlphaFoldDB" id="A0A2T4BIC1"/>
<gene>
    <name evidence="2" type="ORF">BBK36DRAFT_1139140</name>
</gene>
<dbReference type="GeneID" id="36601408"/>
<evidence type="ECO:0000313" key="3">
    <source>
        <dbReference type="Proteomes" id="UP000241546"/>
    </source>
</evidence>
<dbReference type="RefSeq" id="XP_024752375.1">
    <property type="nucleotide sequence ID" value="XM_024893290.1"/>
</dbReference>
<evidence type="ECO:0000256" key="1">
    <source>
        <dbReference type="SAM" id="MobiDB-lite"/>
    </source>
</evidence>
<dbReference type="EMBL" id="KZ680209">
    <property type="protein sequence ID" value="PTB69055.1"/>
    <property type="molecule type" value="Genomic_DNA"/>
</dbReference>
<reference evidence="3" key="1">
    <citation type="submission" date="2016-07" db="EMBL/GenBank/DDBJ databases">
        <title>Multiple horizontal gene transfer events from other fungi enriched the ability of initially mycotrophic Trichoderma (Ascomycota) to feed on dead plant biomass.</title>
        <authorList>
            <consortium name="DOE Joint Genome Institute"/>
            <person name="Atanasova L."/>
            <person name="Chenthamara K."/>
            <person name="Zhang J."/>
            <person name="Grujic M."/>
            <person name="Henrissat B."/>
            <person name="Kuo A."/>
            <person name="Aerts A."/>
            <person name="Salamov A."/>
            <person name="Lipzen A."/>
            <person name="Labutti K."/>
            <person name="Barry K."/>
            <person name="Miao Y."/>
            <person name="Rahimi M.J."/>
            <person name="Shen Q."/>
            <person name="Grigoriev I.V."/>
            <person name="Kubicek C.P."/>
            <person name="Druzhinina I.S."/>
        </authorList>
    </citation>
    <scope>NUCLEOTIDE SEQUENCE [LARGE SCALE GENOMIC DNA]</scope>
    <source>
        <strain evidence="3">TUCIM 6016</strain>
    </source>
</reference>
<protein>
    <submittedName>
        <fullName evidence="2">Uncharacterized protein</fullName>
    </submittedName>
</protein>
<organism evidence="2 3">
    <name type="scientific">Trichoderma citrinoviride</name>
    <dbReference type="NCBI Taxonomy" id="58853"/>
    <lineage>
        <taxon>Eukaryota</taxon>
        <taxon>Fungi</taxon>
        <taxon>Dikarya</taxon>
        <taxon>Ascomycota</taxon>
        <taxon>Pezizomycotina</taxon>
        <taxon>Sordariomycetes</taxon>
        <taxon>Hypocreomycetidae</taxon>
        <taxon>Hypocreales</taxon>
        <taxon>Hypocreaceae</taxon>
        <taxon>Trichoderma</taxon>
    </lineage>
</organism>
<sequence length="512" mass="56501">MNAARTKKSALTVQFLLRRRIWAKLFTPADPILSDFLREICGPGRERSQAQQGSRESIAPGSSGEAVAEAALVHRVSYDMDMPLSSCRSKGDGAPRKKNLAQALLGSSCSEVGQVTQVFGNEKTTISAWAGTSSPSAVLDACTCTSSAGALAVASPVLRLLVFFDQDLNDKSTNERVMLAAQTAIFPCENISGVFPQTLKSLGDGTQPPSWSIQSHPRAPHPLAFDSFDSIYKPTGSVPSYSESFQRYQALMLQITRLDAARGTPTRRTEDSVPLSCRAARAHWPGRPSNTSTEHGRASQTCSVYEPHEASVPTSHRMITYHIPLRLPLQARTPPQPLLLVTWTNGTRGSKRNNLITQLSARRHIPPNEGIGTCDRNRQRHEVKSPGKRFHVQSKTISSEHRPTRELRRYYTCYNQIYLYEEKLPASQPPRFRSLGVDTCVTIDGRIRAKIQPPTTRPFVYASGRPLLQGTTMMDDRATKKGSHSAMGNGCATRMSICFCVYKALVRELQED</sequence>
<proteinExistence type="predicted"/>
<name>A0A2T4BIC1_9HYPO</name>
<dbReference type="Proteomes" id="UP000241546">
    <property type="component" value="Unassembled WGS sequence"/>
</dbReference>
<feature type="region of interest" description="Disordered" evidence="1">
    <location>
        <begin position="44"/>
        <end position="63"/>
    </location>
</feature>